<dbReference type="Proteomes" id="UP000054596">
    <property type="component" value="Unassembled WGS sequence"/>
</dbReference>
<protein>
    <submittedName>
        <fullName evidence="1">Uncharacterized protein</fullName>
    </submittedName>
</protein>
<accession>A0A157Z3Z6</accession>
<reference evidence="1" key="1">
    <citation type="submission" date="2016-01" db="EMBL/GenBank/DDBJ databases">
        <authorList>
            <person name="Peeters C."/>
        </authorList>
    </citation>
    <scope>NUCLEOTIDE SEQUENCE [LARGE SCALE GENOMIC DNA]</scope>
    <source>
        <strain evidence="1">LMG 29325</strain>
    </source>
</reference>
<evidence type="ECO:0000313" key="2">
    <source>
        <dbReference type="Proteomes" id="UP000054596"/>
    </source>
</evidence>
<comment type="caution">
    <text evidence="1">The sequence shown here is derived from an EMBL/GenBank/DDBJ whole genome shotgun (WGS) entry which is preliminary data.</text>
</comment>
<sequence length="84" mass="9094">MAQFENILRMRLTAMAIRRDAAGTGSAFFTESAASDGMEWGGTNVLYEASSGDVHAQVRQSCFAHVLQGGWSRCMANSFTGIRT</sequence>
<name>A0A157Z3Z6_9BURK</name>
<gene>
    <name evidence="1" type="ORF">AWB82_00171</name>
</gene>
<dbReference type="RefSeq" id="WP_159462546.1">
    <property type="nucleotide sequence ID" value="NZ_FCOJ02000001.1"/>
</dbReference>
<dbReference type="STRING" id="1777143.AWB82_00171"/>
<proteinExistence type="predicted"/>
<organism evidence="1 2">
    <name type="scientific">Caballeronia glebae</name>
    <dbReference type="NCBI Taxonomy" id="1777143"/>
    <lineage>
        <taxon>Bacteria</taxon>
        <taxon>Pseudomonadati</taxon>
        <taxon>Pseudomonadota</taxon>
        <taxon>Betaproteobacteria</taxon>
        <taxon>Burkholderiales</taxon>
        <taxon>Burkholderiaceae</taxon>
        <taxon>Caballeronia</taxon>
    </lineage>
</organism>
<keyword evidence="2" id="KW-1185">Reference proteome</keyword>
<dbReference type="AlphaFoldDB" id="A0A157Z3Z6"/>
<dbReference type="EMBL" id="FCOJ02000001">
    <property type="protein sequence ID" value="SAK40123.1"/>
    <property type="molecule type" value="Genomic_DNA"/>
</dbReference>
<evidence type="ECO:0000313" key="1">
    <source>
        <dbReference type="EMBL" id="SAK40123.1"/>
    </source>
</evidence>